<organism evidence="8 9">
    <name type="scientific">Candidatus Sodalis endolongispinus</name>
    <dbReference type="NCBI Taxonomy" id="2812662"/>
    <lineage>
        <taxon>Bacteria</taxon>
        <taxon>Pseudomonadati</taxon>
        <taxon>Pseudomonadota</taxon>
        <taxon>Gammaproteobacteria</taxon>
        <taxon>Enterobacterales</taxon>
        <taxon>Bruguierivoracaceae</taxon>
        <taxon>Sodalis</taxon>
    </lineage>
</organism>
<dbReference type="Proteomes" id="UP000811282">
    <property type="component" value="Unassembled WGS sequence"/>
</dbReference>
<dbReference type="InterPro" id="IPR010290">
    <property type="entry name" value="TM_effector"/>
</dbReference>
<keyword evidence="3" id="KW-1003">Cell membrane</keyword>
<keyword evidence="9" id="KW-1185">Reference proteome</keyword>
<reference evidence="8 9" key="1">
    <citation type="journal article" date="2021" name="Genome Biol. Evol.">
        <title>The evolution of interdependence in a four-way mealybug symbiosis.</title>
        <authorList>
            <person name="Garber A.I."/>
            <person name="Kupper M."/>
            <person name="Laetsch D.R."/>
            <person name="Weldon S.R."/>
            <person name="Ladinsky M.S."/>
            <person name="Bjorkman P.J."/>
            <person name="McCutcheon J.P."/>
        </authorList>
    </citation>
    <scope>NUCLEOTIDE SEQUENCE [LARGE SCALE GENOMIC DNA]</scope>
    <source>
        <strain evidence="8">SOD</strain>
    </source>
</reference>
<evidence type="ECO:0000256" key="1">
    <source>
        <dbReference type="ARBA" id="ARBA00004651"/>
    </source>
</evidence>
<evidence type="ECO:0000256" key="3">
    <source>
        <dbReference type="ARBA" id="ARBA00022475"/>
    </source>
</evidence>
<proteinExistence type="predicted"/>
<evidence type="ECO:0000256" key="7">
    <source>
        <dbReference type="SAM" id="Phobius"/>
    </source>
</evidence>
<evidence type="ECO:0000313" key="8">
    <source>
        <dbReference type="EMBL" id="MBT9431928.1"/>
    </source>
</evidence>
<protein>
    <submittedName>
        <fullName evidence="8">MFS transporter</fullName>
    </submittedName>
</protein>
<dbReference type="PANTHER" id="PTHR23513">
    <property type="entry name" value="INTEGRAL MEMBRANE EFFLUX PROTEIN-RELATED"/>
    <property type="match status" value="1"/>
</dbReference>
<evidence type="ECO:0000256" key="6">
    <source>
        <dbReference type="ARBA" id="ARBA00023136"/>
    </source>
</evidence>
<dbReference type="SUPFAM" id="SSF103473">
    <property type="entry name" value="MFS general substrate transporter"/>
    <property type="match status" value="1"/>
</dbReference>
<keyword evidence="4 7" id="KW-0812">Transmembrane</keyword>
<feature type="transmembrane region" description="Helical" evidence="7">
    <location>
        <begin position="73"/>
        <end position="92"/>
    </location>
</feature>
<dbReference type="PANTHER" id="PTHR23513:SF6">
    <property type="entry name" value="MAJOR FACILITATOR SUPERFAMILY ASSOCIATED DOMAIN-CONTAINING PROTEIN"/>
    <property type="match status" value="1"/>
</dbReference>
<dbReference type="EMBL" id="JAFJYC010000001">
    <property type="protein sequence ID" value="MBT9431928.1"/>
    <property type="molecule type" value="Genomic_DNA"/>
</dbReference>
<dbReference type="InterPro" id="IPR036259">
    <property type="entry name" value="MFS_trans_sf"/>
</dbReference>
<keyword evidence="2" id="KW-0813">Transport</keyword>
<sequence>MPYFSFLPMLADTVLHGGPTGSGILMSITGVGALLAALQLTFAGQIGAMGPWPLRAAVMLALAQVLLGLSQHFWLSAIIAAPIGFAILTQNLTSNSLLQHRVPASPSQL</sequence>
<feature type="transmembrane region" description="Helical" evidence="7">
    <location>
        <begin position="20"/>
        <end position="40"/>
    </location>
</feature>
<comment type="caution">
    <text evidence="8">The sequence shown here is derived from an EMBL/GenBank/DDBJ whole genome shotgun (WGS) entry which is preliminary data.</text>
</comment>
<dbReference type="Pfam" id="PF05977">
    <property type="entry name" value="MFS_3"/>
    <property type="match status" value="1"/>
</dbReference>
<keyword evidence="6 7" id="KW-0472">Membrane</keyword>
<accession>A0ABS5YAF2</accession>
<name>A0ABS5YAF2_9GAMM</name>
<comment type="subcellular location">
    <subcellularLocation>
        <location evidence="1">Cell membrane</location>
        <topology evidence="1">Multi-pass membrane protein</topology>
    </subcellularLocation>
</comment>
<evidence type="ECO:0000256" key="2">
    <source>
        <dbReference type="ARBA" id="ARBA00022448"/>
    </source>
</evidence>
<evidence type="ECO:0000256" key="4">
    <source>
        <dbReference type="ARBA" id="ARBA00022692"/>
    </source>
</evidence>
<evidence type="ECO:0000313" key="9">
    <source>
        <dbReference type="Proteomes" id="UP000811282"/>
    </source>
</evidence>
<keyword evidence="5 7" id="KW-1133">Transmembrane helix</keyword>
<evidence type="ECO:0000256" key="5">
    <source>
        <dbReference type="ARBA" id="ARBA00022989"/>
    </source>
</evidence>
<gene>
    <name evidence="8" type="ORF">JZM24_06865</name>
</gene>